<organism evidence="2 3">
    <name type="scientific">Roseobacter denitrificans (strain ATCC 33942 / OCh 114)</name>
    <name type="common">Erythrobacter sp. (strain OCh 114)</name>
    <name type="synonym">Roseobacter denitrificans</name>
    <dbReference type="NCBI Taxonomy" id="375451"/>
    <lineage>
        <taxon>Bacteria</taxon>
        <taxon>Pseudomonadati</taxon>
        <taxon>Pseudomonadota</taxon>
        <taxon>Alphaproteobacteria</taxon>
        <taxon>Rhodobacterales</taxon>
        <taxon>Roseobacteraceae</taxon>
        <taxon>Roseobacter</taxon>
    </lineage>
</organism>
<dbReference type="KEGG" id="rde:RD1_4185"/>
<feature type="transmembrane region" description="Helical" evidence="1">
    <location>
        <begin position="15"/>
        <end position="37"/>
    </location>
</feature>
<evidence type="ECO:0000313" key="2">
    <source>
        <dbReference type="EMBL" id="ABG33623.1"/>
    </source>
</evidence>
<dbReference type="HOGENOM" id="CLU_146087_0_0_5"/>
<keyword evidence="1" id="KW-0472">Membrane</keyword>
<gene>
    <name evidence="2" type="ordered locus">RD1_4185</name>
</gene>
<dbReference type="EMBL" id="CP000362">
    <property type="protein sequence ID" value="ABG33623.1"/>
    <property type="molecule type" value="Genomic_DNA"/>
</dbReference>
<keyword evidence="1" id="KW-0812">Transmembrane</keyword>
<dbReference type="Pfam" id="PF14108">
    <property type="entry name" value="ABA4-like"/>
    <property type="match status" value="1"/>
</dbReference>
<keyword evidence="3" id="KW-1185">Reference proteome</keyword>
<dbReference type="InterPro" id="IPR025461">
    <property type="entry name" value="ABA4-like"/>
</dbReference>
<reference evidence="2 3" key="1">
    <citation type="journal article" date="2007" name="J. Bacteriol.">
        <title>The complete genome sequence of Roseobacter denitrificans reveals a mixotrophic rather than photosynthetic metabolism.</title>
        <authorList>
            <person name="Swingley W.D."/>
            <person name="Sadekar S."/>
            <person name="Mastrian S.D."/>
            <person name="Matthies H.J."/>
            <person name="Hao J."/>
            <person name="Ramos H."/>
            <person name="Acharya C.R."/>
            <person name="Conrad A.L."/>
            <person name="Taylor H.L."/>
            <person name="Dejesa L.C."/>
            <person name="Shah M.K."/>
            <person name="O'huallachain M.E."/>
            <person name="Lince M.T."/>
            <person name="Blankenship R.E."/>
            <person name="Beatty J.T."/>
            <person name="Touchman J.W."/>
        </authorList>
    </citation>
    <scope>NUCLEOTIDE SEQUENCE [LARGE SCALE GENOMIC DNA]</scope>
    <source>
        <strain evidence="3">ATCC 33942 / OCh 114</strain>
    </source>
</reference>
<dbReference type="AlphaFoldDB" id="Q160H0"/>
<protein>
    <submittedName>
        <fullName evidence="2">Uncharacterized protein</fullName>
    </submittedName>
</protein>
<feature type="transmembrane region" description="Helical" evidence="1">
    <location>
        <begin position="44"/>
        <end position="66"/>
    </location>
</feature>
<evidence type="ECO:0000256" key="1">
    <source>
        <dbReference type="SAM" id="Phobius"/>
    </source>
</evidence>
<name>Q160H0_ROSDO</name>
<feature type="transmembrane region" description="Helical" evidence="1">
    <location>
        <begin position="118"/>
        <end position="140"/>
    </location>
</feature>
<evidence type="ECO:0000313" key="3">
    <source>
        <dbReference type="Proteomes" id="UP000007029"/>
    </source>
</evidence>
<accession>Q160H0</accession>
<keyword evidence="1" id="KW-1133">Transmembrane helix</keyword>
<feature type="transmembrane region" description="Helical" evidence="1">
    <location>
        <begin position="86"/>
        <end position="106"/>
    </location>
</feature>
<dbReference type="eggNOG" id="ENOG5032Z94">
    <property type="taxonomic scope" value="Bacteria"/>
</dbReference>
<proteinExistence type="predicted"/>
<sequence>MTTLLAKGHPMNHDLIFSLAGMLAMTGWAALLLSPLIPVWSDRIAGLVLPAVLSMGYIVILFIFPAPSGGFGSFAEVRELFSHADALMAGWIHFLAFDLVVGAWICRQGRRDGLPFWLVAPCLPVTFLFGPAGFLLFQLIRAAHGMSGVRSA</sequence>
<dbReference type="STRING" id="375451.RD1_4185"/>
<dbReference type="Proteomes" id="UP000007029">
    <property type="component" value="Chromosome"/>
</dbReference>